<keyword evidence="2" id="KW-1185">Reference proteome</keyword>
<sequence>MIQDCDDRALRKSCDQNNTWVGGFDKGIGYHQPFVNLFASFRPSFFGCDHWSLLQKLFTLRIFDSLRNACMPHSSSMRIDVKPLK</sequence>
<accession>A0A0M3KKP1</accession>
<reference evidence="3" key="1">
    <citation type="submission" date="2017-02" db="UniProtKB">
        <authorList>
            <consortium name="WormBaseParasite"/>
        </authorList>
    </citation>
    <scope>IDENTIFICATION</scope>
</reference>
<evidence type="ECO:0000313" key="3">
    <source>
        <dbReference type="WBParaSite" id="ASIM_0002157201-mRNA-1"/>
    </source>
</evidence>
<evidence type="ECO:0000313" key="1">
    <source>
        <dbReference type="EMBL" id="VDK81295.1"/>
    </source>
</evidence>
<organism evidence="3">
    <name type="scientific">Anisakis simplex</name>
    <name type="common">Herring worm</name>
    <dbReference type="NCBI Taxonomy" id="6269"/>
    <lineage>
        <taxon>Eukaryota</taxon>
        <taxon>Metazoa</taxon>
        <taxon>Ecdysozoa</taxon>
        <taxon>Nematoda</taxon>
        <taxon>Chromadorea</taxon>
        <taxon>Rhabditida</taxon>
        <taxon>Spirurina</taxon>
        <taxon>Ascaridomorpha</taxon>
        <taxon>Ascaridoidea</taxon>
        <taxon>Anisakidae</taxon>
        <taxon>Anisakis</taxon>
        <taxon>Anisakis simplex complex</taxon>
    </lineage>
</organism>
<evidence type="ECO:0000313" key="2">
    <source>
        <dbReference type="Proteomes" id="UP000267096"/>
    </source>
</evidence>
<gene>
    <name evidence="1" type="ORF">ASIM_LOCUS20939</name>
</gene>
<name>A0A0M3KKP1_ANISI</name>
<protein>
    <submittedName>
        <fullName evidence="1 3">Uncharacterized protein</fullName>
    </submittedName>
</protein>
<reference evidence="1 2" key="2">
    <citation type="submission" date="2018-11" db="EMBL/GenBank/DDBJ databases">
        <authorList>
            <consortium name="Pathogen Informatics"/>
        </authorList>
    </citation>
    <scope>NUCLEOTIDE SEQUENCE [LARGE SCALE GENOMIC DNA]</scope>
</reference>
<proteinExistence type="predicted"/>
<dbReference type="WBParaSite" id="ASIM_0002157201-mRNA-1">
    <property type="protein sequence ID" value="ASIM_0002157201-mRNA-1"/>
    <property type="gene ID" value="ASIM_0002157201"/>
</dbReference>
<dbReference type="Proteomes" id="UP000267096">
    <property type="component" value="Unassembled WGS sequence"/>
</dbReference>
<dbReference type="OrthoDB" id="5802408at2759"/>
<dbReference type="AlphaFoldDB" id="A0A0M3KKP1"/>
<dbReference type="EMBL" id="UYRR01041509">
    <property type="protein sequence ID" value="VDK81295.1"/>
    <property type="molecule type" value="Genomic_DNA"/>
</dbReference>